<dbReference type="InterPro" id="IPR029016">
    <property type="entry name" value="GAF-like_dom_sf"/>
</dbReference>
<evidence type="ECO:0000313" key="2">
    <source>
        <dbReference type="Proteomes" id="UP000500826"/>
    </source>
</evidence>
<name>A0ABX6P1D1_9BURK</name>
<protein>
    <recommendedName>
        <fullName evidence="3">IclR-ED domain-containing protein</fullName>
    </recommendedName>
</protein>
<gene>
    <name evidence="1" type="ORF">HK414_00110</name>
</gene>
<reference evidence="1 2" key="2">
    <citation type="submission" date="2020-05" db="EMBL/GenBank/DDBJ databases">
        <authorList>
            <person name="Khan S.A."/>
            <person name="Jeon C.O."/>
            <person name="Chun B.H."/>
        </authorList>
    </citation>
    <scope>NUCLEOTIDE SEQUENCE [LARGE SCALE GENOMIC DNA]</scope>
    <source>
        <strain evidence="1 2">H242</strain>
    </source>
</reference>
<accession>A0ABX6P1D1</accession>
<sequence>MGRAGIDRPVVTIRALALPHPQHDLSRRASALESDPALVLALDDVLLEREACRRQGYALSLGTSVPGASALAILVPVPRGTPPMTLSLGGPMEEVTREEARLVRVLNESVEVLRRAVAR</sequence>
<dbReference type="Proteomes" id="UP000500826">
    <property type="component" value="Chromosome"/>
</dbReference>
<evidence type="ECO:0008006" key="3">
    <source>
        <dbReference type="Google" id="ProtNLM"/>
    </source>
</evidence>
<organism evidence="1 2">
    <name type="scientific">Ramlibacter terrae</name>
    <dbReference type="NCBI Taxonomy" id="2732511"/>
    <lineage>
        <taxon>Bacteria</taxon>
        <taxon>Pseudomonadati</taxon>
        <taxon>Pseudomonadota</taxon>
        <taxon>Betaproteobacteria</taxon>
        <taxon>Burkholderiales</taxon>
        <taxon>Comamonadaceae</taxon>
        <taxon>Ramlibacter</taxon>
    </lineage>
</organism>
<reference evidence="1 2" key="1">
    <citation type="submission" date="2020-05" db="EMBL/GenBank/DDBJ databases">
        <title>Ramlibacter rhizophilus sp. nov., isolated from rhizosphere soil of national flower Mugunghwa from South Korea.</title>
        <authorList>
            <person name="Zheng-Fei Y."/>
            <person name="Huan T."/>
        </authorList>
    </citation>
    <scope>NUCLEOTIDE SEQUENCE [LARGE SCALE GENOMIC DNA]</scope>
    <source>
        <strain evidence="1 2">H242</strain>
    </source>
</reference>
<dbReference type="SUPFAM" id="SSF55781">
    <property type="entry name" value="GAF domain-like"/>
    <property type="match status" value="1"/>
</dbReference>
<proteinExistence type="predicted"/>
<dbReference type="EMBL" id="CP053418">
    <property type="protein sequence ID" value="QJW83240.1"/>
    <property type="molecule type" value="Genomic_DNA"/>
</dbReference>
<evidence type="ECO:0000313" key="1">
    <source>
        <dbReference type="EMBL" id="QJW83240.1"/>
    </source>
</evidence>
<keyword evidence="2" id="KW-1185">Reference proteome</keyword>
<dbReference type="Gene3D" id="3.30.450.40">
    <property type="match status" value="1"/>
</dbReference>